<gene>
    <name evidence="2" type="ORF">Pen02_36750</name>
</gene>
<protein>
    <recommendedName>
        <fullName evidence="1">DUF5753 domain-containing protein</fullName>
    </recommendedName>
</protein>
<keyword evidence="3" id="KW-1185">Reference proteome</keyword>
<sequence length="225" mass="24735">MAVAPDRAGAGQRLPGAGWWHAYGDAIPEWFELYVGLESGASRQRRYDEALVPGLLQTRGYALAVYQHRSAMSEEERNRLVEVRLQRQSLLTRRLPAAPRLEVIIHEAALLRTVGDSATMAAQLRHMLEIGALPNLSIRVLPLATGLHYGAVAGTFVLLSFPPGNRNTPEPPIVYCESLTGALYLDRPSELAAYENVWAGLTALALDEGQSRHMIEKIVAEVHHG</sequence>
<name>A0ABQ4E1Z5_9ACTN</name>
<comment type="caution">
    <text evidence="2">The sequence shown here is derived from an EMBL/GenBank/DDBJ whole genome shotgun (WGS) entry which is preliminary data.</text>
</comment>
<dbReference type="Proteomes" id="UP000646749">
    <property type="component" value="Unassembled WGS sequence"/>
</dbReference>
<organism evidence="2 3">
    <name type="scientific">Plantactinospora endophytica</name>
    <dbReference type="NCBI Taxonomy" id="673535"/>
    <lineage>
        <taxon>Bacteria</taxon>
        <taxon>Bacillati</taxon>
        <taxon>Actinomycetota</taxon>
        <taxon>Actinomycetes</taxon>
        <taxon>Micromonosporales</taxon>
        <taxon>Micromonosporaceae</taxon>
        <taxon>Plantactinospora</taxon>
    </lineage>
</organism>
<proteinExistence type="predicted"/>
<evidence type="ECO:0000313" key="3">
    <source>
        <dbReference type="Proteomes" id="UP000646749"/>
    </source>
</evidence>
<evidence type="ECO:0000259" key="1">
    <source>
        <dbReference type="Pfam" id="PF19054"/>
    </source>
</evidence>
<dbReference type="EMBL" id="BONW01000016">
    <property type="protein sequence ID" value="GIG88739.1"/>
    <property type="molecule type" value="Genomic_DNA"/>
</dbReference>
<dbReference type="InterPro" id="IPR043917">
    <property type="entry name" value="DUF5753"/>
</dbReference>
<dbReference type="Pfam" id="PF19054">
    <property type="entry name" value="DUF5753"/>
    <property type="match status" value="1"/>
</dbReference>
<feature type="domain" description="DUF5753" evidence="1">
    <location>
        <begin position="32"/>
        <end position="217"/>
    </location>
</feature>
<evidence type="ECO:0000313" key="2">
    <source>
        <dbReference type="EMBL" id="GIG88739.1"/>
    </source>
</evidence>
<reference evidence="2 3" key="1">
    <citation type="submission" date="2021-01" db="EMBL/GenBank/DDBJ databases">
        <title>Whole genome shotgun sequence of Plantactinospora endophytica NBRC 110450.</title>
        <authorList>
            <person name="Komaki H."/>
            <person name="Tamura T."/>
        </authorList>
    </citation>
    <scope>NUCLEOTIDE SEQUENCE [LARGE SCALE GENOMIC DNA]</scope>
    <source>
        <strain evidence="2 3">NBRC 110450</strain>
    </source>
</reference>
<accession>A0ABQ4E1Z5</accession>